<evidence type="ECO:0000259" key="4">
    <source>
        <dbReference type="Pfam" id="PF01493"/>
    </source>
</evidence>
<dbReference type="GO" id="GO:0046914">
    <property type="term" value="F:transition metal ion binding"/>
    <property type="evidence" value="ECO:0007669"/>
    <property type="project" value="InterPro"/>
</dbReference>
<evidence type="ECO:0000256" key="1">
    <source>
        <dbReference type="ARBA" id="ARBA00004830"/>
    </source>
</evidence>
<dbReference type="InterPro" id="IPR002489">
    <property type="entry name" value="Glu_synth_asu_C"/>
</dbReference>
<feature type="domain" description="Glutamate synthase alpha subunit C-terminal" evidence="4">
    <location>
        <begin position="68"/>
        <end position="222"/>
    </location>
</feature>
<dbReference type="CDD" id="cd00980">
    <property type="entry name" value="FwdC/FmdC"/>
    <property type="match status" value="1"/>
</dbReference>
<comment type="caution">
    <text evidence="5">The sequence shown here is derived from an EMBL/GenBank/DDBJ whole genome shotgun (WGS) entry which is preliminary data.</text>
</comment>
<proteinExistence type="predicted"/>
<comment type="catalytic activity">
    <reaction evidence="3">
        <text>N-formylmethanofuran + 2 oxidized [2Fe-2S]-[ferredoxin] + H2O = methanofuran + 2 reduced [2Fe-2S]-[ferredoxin] + CO2 + H(+)</text>
        <dbReference type="Rhea" id="RHEA:19841"/>
        <dbReference type="Rhea" id="RHEA-COMP:10000"/>
        <dbReference type="Rhea" id="RHEA-COMP:10001"/>
        <dbReference type="ChEBI" id="CHEBI:15377"/>
        <dbReference type="ChEBI" id="CHEBI:15378"/>
        <dbReference type="ChEBI" id="CHEBI:16526"/>
        <dbReference type="ChEBI" id="CHEBI:33737"/>
        <dbReference type="ChEBI" id="CHEBI:33738"/>
        <dbReference type="ChEBI" id="CHEBI:57727"/>
        <dbReference type="ChEBI" id="CHEBI:58151"/>
        <dbReference type="EC" id="1.2.7.12"/>
    </reaction>
</comment>
<reference evidence="5 6" key="1">
    <citation type="submission" date="2018-06" db="EMBL/GenBank/DDBJ databases">
        <title>Extensive metabolic versatility and redundancy in microbially diverse, dynamic hydrothermal sediments.</title>
        <authorList>
            <person name="Dombrowski N."/>
            <person name="Teske A."/>
            <person name="Baker B.J."/>
        </authorList>
    </citation>
    <scope>NUCLEOTIDE SEQUENCE [LARGE SCALE GENOMIC DNA]</scope>
    <source>
        <strain evidence="5">B20_G2</strain>
    </source>
</reference>
<dbReference type="NCBIfam" id="TIGR03122">
    <property type="entry name" value="one_C_dehyd_C"/>
    <property type="match status" value="1"/>
</dbReference>
<accession>A0A497F6X1</accession>
<dbReference type="InterPro" id="IPR036485">
    <property type="entry name" value="Glu_synth_asu_C_sf"/>
</dbReference>
<dbReference type="Proteomes" id="UP000269499">
    <property type="component" value="Unassembled WGS sequence"/>
</dbReference>
<dbReference type="PANTHER" id="PTHR39673:SF5">
    <property type="entry name" value="TUNGSTEN-CONTAINING FORMYLMETHANOFURAN DEHYDROGENASE 2 SUBUNIT C"/>
    <property type="match status" value="1"/>
</dbReference>
<dbReference type="Gene3D" id="2.160.20.60">
    <property type="entry name" value="Glutamate synthase, alpha subunit, C-terminal domain"/>
    <property type="match status" value="1"/>
</dbReference>
<dbReference type="UniPathway" id="UPA00640">
    <property type="reaction ID" value="UER00692"/>
</dbReference>
<dbReference type="GO" id="GO:0019386">
    <property type="term" value="P:methanogenesis, from carbon dioxide"/>
    <property type="evidence" value="ECO:0007669"/>
    <property type="project" value="UniProtKB-UniPathway"/>
</dbReference>
<dbReference type="EC" id="1.2.7.12" evidence="2"/>
<dbReference type="AlphaFoldDB" id="A0A497F6X1"/>
<dbReference type="InterPro" id="IPR017550">
    <property type="entry name" value="Formylmethanofuran_DH_suC"/>
</dbReference>
<evidence type="ECO:0000256" key="2">
    <source>
        <dbReference type="ARBA" id="ARBA00012692"/>
    </source>
</evidence>
<dbReference type="PANTHER" id="PTHR39673">
    <property type="entry name" value="TUNGSTEN FORMYLMETHANOFURAN DEHYDROGENASE, SUBUNIT C (FWDC)"/>
    <property type="match status" value="1"/>
</dbReference>
<organism evidence="5 6">
    <name type="scientific">Thermoproteota archaeon</name>
    <dbReference type="NCBI Taxonomy" id="2056631"/>
    <lineage>
        <taxon>Archaea</taxon>
        <taxon>Thermoproteota</taxon>
    </lineage>
</organism>
<sequence>MEKIYEVILKPKREFRVPVELEVVTPNNFAGKSINEIISQVIYEGNRERKLGELFEVKGEVGESPDNIRIIIENSCNKLWRIGEGMSAGEIIVKGDVGHYLGKHMAGGKITVHGNAGSWVGAEMVDGLIEIHGNAGNHVGARFRGEPQGMGMKGGKIVIHGNAGVQVGLGMIKGAIIIDGDCLEFPGMKMRGGSILIRGNCPGRAGADMTGGKIVICGRVDSILPSFYIESIEKATKVKGEKIEGPFYMFLGDYLASRRAYGRLFVSIPNNPHLKNYAKLLEEGGE</sequence>
<evidence type="ECO:0000313" key="6">
    <source>
        <dbReference type="Proteomes" id="UP000269499"/>
    </source>
</evidence>
<dbReference type="EMBL" id="QMRA01000014">
    <property type="protein sequence ID" value="RLE54902.1"/>
    <property type="molecule type" value="Genomic_DNA"/>
</dbReference>
<name>A0A497F6X1_9CREN</name>
<dbReference type="Pfam" id="PF01493">
    <property type="entry name" value="GXGXG"/>
    <property type="match status" value="1"/>
</dbReference>
<dbReference type="SUPFAM" id="SSF69336">
    <property type="entry name" value="Alpha subunit of glutamate synthase, C-terminal domain"/>
    <property type="match status" value="1"/>
</dbReference>
<protein>
    <recommendedName>
        <fullName evidence="2">formylmethanofuran dehydrogenase</fullName>
        <ecNumber evidence="2">1.2.7.12</ecNumber>
    </recommendedName>
</protein>
<evidence type="ECO:0000256" key="3">
    <source>
        <dbReference type="ARBA" id="ARBA00048228"/>
    </source>
</evidence>
<gene>
    <name evidence="5" type="ORF">DRJ26_01375</name>
</gene>
<evidence type="ECO:0000313" key="5">
    <source>
        <dbReference type="EMBL" id="RLE54902.1"/>
    </source>
</evidence>
<dbReference type="GO" id="GO:0018493">
    <property type="term" value="F:formylmethanofuran dehydrogenase activity"/>
    <property type="evidence" value="ECO:0007669"/>
    <property type="project" value="UniProtKB-EC"/>
</dbReference>
<comment type="pathway">
    <text evidence="1">One-carbon metabolism; methanogenesis from CO(2); 5,10-methenyl-5,6,7,8-tetrahydromethanopterin from CO(2): step 1/3.</text>
</comment>